<dbReference type="GO" id="GO:0046872">
    <property type="term" value="F:metal ion binding"/>
    <property type="evidence" value="ECO:0007669"/>
    <property type="project" value="UniProtKB-KW"/>
</dbReference>
<sequence length="579" mass="60654">MALLSSSTSSIVEEKVLKESDLGELQLKEVPFSGGKVLLSKVNGRVSATSHACTHVGAPLVKGALTKSGLVICPWHAAAFCVGSGSKHGGCGDIEDAPGWDNLKTYEVSTADGWIVVKGEAISAEEANQKGWLPTRPARLPKGLTVNKDGETVVVVGGGAAALGAVSTLRDAAFAGRIIVLSSEKLLPINRIRLSKGPIAEKDFTGLPLRKQAWFDEFGVEVRLGTTVESVDFAKSTVTTTSGTVIPYTKILLAPGATPRVLAVPNHTLGGIHPIRSADDAVALTTSLAAAVAAKDGAFDLIVVGTSFIGGEITSYVSKAYPKARIALVGLEDQPLETAFGAEVGRRVFRAAYEAKGVKFIKGSLSAYKADASGAKVAGVTLADGTELPADVVVTAVGVVPATSFLRTSGIALHPRDGSVLADEHFRVKGVSNAYVAGDAARFPDVWLGGSGDLRIEHWDVAINQGRLAGRNIAREVAGQELLKFEAVPFFWTGQLDKSFRFSGHLTSPFPGTATSPIDVVVKGEPEHATAPHFSAWYHEKASGKVLAVLTLNEDPKAVKFAARVRDGDVISIGQVDEL</sequence>
<keyword evidence="12" id="KW-1185">Reference proteome</keyword>
<feature type="domain" description="Rieske" evidence="10">
    <location>
        <begin position="14"/>
        <end position="117"/>
    </location>
</feature>
<dbReference type="PRINTS" id="PR00411">
    <property type="entry name" value="PNDRDTASEI"/>
</dbReference>
<dbReference type="SUPFAM" id="SSF55424">
    <property type="entry name" value="FAD/NAD-linked reductases, dimerisation (C-terminal) domain"/>
    <property type="match status" value="1"/>
</dbReference>
<dbReference type="InterPro" id="IPR016156">
    <property type="entry name" value="FAD/NAD-linked_Rdtase_dimer_sf"/>
</dbReference>
<keyword evidence="9" id="KW-0411">Iron-sulfur</keyword>
<protein>
    <submittedName>
        <fullName evidence="11">FAD/NAD(P)-binding domain-containing protein</fullName>
    </submittedName>
</protein>
<dbReference type="InterPro" id="IPR017941">
    <property type="entry name" value="Rieske_2Fe-2S"/>
</dbReference>
<dbReference type="GO" id="GO:0005737">
    <property type="term" value="C:cytoplasm"/>
    <property type="evidence" value="ECO:0007669"/>
    <property type="project" value="TreeGrafter"/>
</dbReference>
<evidence type="ECO:0000256" key="9">
    <source>
        <dbReference type="ARBA" id="ARBA00023014"/>
    </source>
</evidence>
<dbReference type="InterPro" id="IPR050446">
    <property type="entry name" value="FAD-oxidoreductase/Apoptosis"/>
</dbReference>
<evidence type="ECO:0000256" key="8">
    <source>
        <dbReference type="ARBA" id="ARBA00023004"/>
    </source>
</evidence>
<organism evidence="11 12">
    <name type="scientific">Gonapodya prolifera (strain JEL478)</name>
    <name type="common">Monoblepharis prolifera</name>
    <dbReference type="NCBI Taxonomy" id="1344416"/>
    <lineage>
        <taxon>Eukaryota</taxon>
        <taxon>Fungi</taxon>
        <taxon>Fungi incertae sedis</taxon>
        <taxon>Chytridiomycota</taxon>
        <taxon>Chytridiomycota incertae sedis</taxon>
        <taxon>Monoblepharidomycetes</taxon>
        <taxon>Monoblepharidales</taxon>
        <taxon>Gonapodyaceae</taxon>
        <taxon>Gonapodya</taxon>
    </lineage>
</organism>
<dbReference type="GO" id="GO:0016651">
    <property type="term" value="F:oxidoreductase activity, acting on NAD(P)H"/>
    <property type="evidence" value="ECO:0007669"/>
    <property type="project" value="TreeGrafter"/>
</dbReference>
<evidence type="ECO:0000256" key="7">
    <source>
        <dbReference type="ARBA" id="ARBA00023002"/>
    </source>
</evidence>
<dbReference type="OrthoDB" id="6029at2759"/>
<gene>
    <name evidence="11" type="ORF">M427DRAFT_54081</name>
</gene>
<keyword evidence="6" id="KW-0274">FAD</keyword>
<comment type="similarity">
    <text evidence="2">Belongs to the FAD-dependent oxidoreductase family.</text>
</comment>
<evidence type="ECO:0000313" key="12">
    <source>
        <dbReference type="Proteomes" id="UP000070544"/>
    </source>
</evidence>
<evidence type="ECO:0000256" key="1">
    <source>
        <dbReference type="ARBA" id="ARBA00001974"/>
    </source>
</evidence>
<dbReference type="InterPro" id="IPR036922">
    <property type="entry name" value="Rieske_2Fe-2S_sf"/>
</dbReference>
<proteinExistence type="inferred from homology"/>
<dbReference type="Pfam" id="PF07992">
    <property type="entry name" value="Pyr_redox_2"/>
    <property type="match status" value="1"/>
</dbReference>
<keyword evidence="8" id="KW-0408">Iron</keyword>
<evidence type="ECO:0000256" key="5">
    <source>
        <dbReference type="ARBA" id="ARBA00022723"/>
    </source>
</evidence>
<dbReference type="PROSITE" id="PS51296">
    <property type="entry name" value="RIESKE"/>
    <property type="match status" value="1"/>
</dbReference>
<keyword evidence="4" id="KW-0001">2Fe-2S</keyword>
<keyword evidence="3" id="KW-0285">Flavoprotein</keyword>
<dbReference type="PANTHER" id="PTHR43557">
    <property type="entry name" value="APOPTOSIS-INDUCING FACTOR 1"/>
    <property type="match status" value="1"/>
</dbReference>
<dbReference type="PANTHER" id="PTHR43557:SF2">
    <property type="entry name" value="RIESKE DOMAIN-CONTAINING PROTEIN-RELATED"/>
    <property type="match status" value="1"/>
</dbReference>
<evidence type="ECO:0000256" key="4">
    <source>
        <dbReference type="ARBA" id="ARBA00022714"/>
    </source>
</evidence>
<evidence type="ECO:0000256" key="6">
    <source>
        <dbReference type="ARBA" id="ARBA00022827"/>
    </source>
</evidence>
<dbReference type="InterPro" id="IPR036188">
    <property type="entry name" value="FAD/NAD-bd_sf"/>
</dbReference>
<evidence type="ECO:0000256" key="3">
    <source>
        <dbReference type="ARBA" id="ARBA00022630"/>
    </source>
</evidence>
<reference evidence="11 12" key="1">
    <citation type="journal article" date="2015" name="Genome Biol. Evol.">
        <title>Phylogenomic analyses indicate that early fungi evolved digesting cell walls of algal ancestors of land plants.</title>
        <authorList>
            <person name="Chang Y."/>
            <person name="Wang S."/>
            <person name="Sekimoto S."/>
            <person name="Aerts A.L."/>
            <person name="Choi C."/>
            <person name="Clum A."/>
            <person name="LaButti K.M."/>
            <person name="Lindquist E.A."/>
            <person name="Yee Ngan C."/>
            <person name="Ohm R.A."/>
            <person name="Salamov A.A."/>
            <person name="Grigoriev I.V."/>
            <person name="Spatafora J.W."/>
            <person name="Berbee M.L."/>
        </authorList>
    </citation>
    <scope>NUCLEOTIDE SEQUENCE [LARGE SCALE GENOMIC DNA]</scope>
    <source>
        <strain evidence="11 12">JEL478</strain>
    </source>
</reference>
<dbReference type="GO" id="GO:0051537">
    <property type="term" value="F:2 iron, 2 sulfur cluster binding"/>
    <property type="evidence" value="ECO:0007669"/>
    <property type="project" value="UniProtKB-KW"/>
</dbReference>
<dbReference type="Pfam" id="PF00355">
    <property type="entry name" value="Rieske"/>
    <property type="match status" value="1"/>
</dbReference>
<evidence type="ECO:0000259" key="10">
    <source>
        <dbReference type="PROSITE" id="PS51296"/>
    </source>
</evidence>
<dbReference type="SUPFAM" id="SSF50022">
    <property type="entry name" value="ISP domain"/>
    <property type="match status" value="1"/>
</dbReference>
<name>A0A139ANF9_GONPJ</name>
<dbReference type="AlphaFoldDB" id="A0A139ANF9"/>
<dbReference type="PRINTS" id="PR00368">
    <property type="entry name" value="FADPNR"/>
</dbReference>
<dbReference type="Gene3D" id="2.102.10.10">
    <property type="entry name" value="Rieske [2Fe-2S] iron-sulphur domain"/>
    <property type="match status" value="1"/>
</dbReference>
<evidence type="ECO:0000313" key="11">
    <source>
        <dbReference type="EMBL" id="KXS18280.1"/>
    </source>
</evidence>
<dbReference type="InterPro" id="IPR023753">
    <property type="entry name" value="FAD/NAD-binding_dom"/>
</dbReference>
<dbReference type="EMBL" id="KQ965743">
    <property type="protein sequence ID" value="KXS18280.1"/>
    <property type="molecule type" value="Genomic_DNA"/>
</dbReference>
<dbReference type="Proteomes" id="UP000070544">
    <property type="component" value="Unassembled WGS sequence"/>
</dbReference>
<dbReference type="Gene3D" id="3.50.50.60">
    <property type="entry name" value="FAD/NAD(P)-binding domain"/>
    <property type="match status" value="2"/>
</dbReference>
<keyword evidence="5" id="KW-0479">Metal-binding</keyword>
<accession>A0A139ANF9</accession>
<keyword evidence="7" id="KW-0560">Oxidoreductase</keyword>
<evidence type="ECO:0000256" key="2">
    <source>
        <dbReference type="ARBA" id="ARBA00006442"/>
    </source>
</evidence>
<dbReference type="Gene3D" id="3.30.390.30">
    <property type="match status" value="1"/>
</dbReference>
<dbReference type="SUPFAM" id="SSF51905">
    <property type="entry name" value="FAD/NAD(P)-binding domain"/>
    <property type="match status" value="2"/>
</dbReference>
<dbReference type="STRING" id="1344416.A0A139ANF9"/>
<comment type="cofactor">
    <cofactor evidence="1">
        <name>FAD</name>
        <dbReference type="ChEBI" id="CHEBI:57692"/>
    </cofactor>
</comment>